<dbReference type="PRINTS" id="PR00111">
    <property type="entry name" value="ABHYDROLASE"/>
</dbReference>
<feature type="domain" description="AB hydrolase-1" evidence="1">
    <location>
        <begin position="32"/>
        <end position="262"/>
    </location>
</feature>
<dbReference type="EMBL" id="UINC01052949">
    <property type="protein sequence ID" value="SVB68879.1"/>
    <property type="molecule type" value="Genomic_DNA"/>
</dbReference>
<protein>
    <recommendedName>
        <fullName evidence="1">AB hydrolase-1 domain-containing protein</fullName>
    </recommendedName>
</protein>
<organism evidence="2">
    <name type="scientific">marine metagenome</name>
    <dbReference type="NCBI Taxonomy" id="408172"/>
    <lineage>
        <taxon>unclassified sequences</taxon>
        <taxon>metagenomes</taxon>
        <taxon>ecological metagenomes</taxon>
    </lineage>
</organism>
<reference evidence="2" key="1">
    <citation type="submission" date="2018-05" db="EMBL/GenBank/DDBJ databases">
        <authorList>
            <person name="Lanie J.A."/>
            <person name="Ng W.-L."/>
            <person name="Kazmierczak K.M."/>
            <person name="Andrzejewski T.M."/>
            <person name="Davidsen T.M."/>
            <person name="Wayne K.J."/>
            <person name="Tettelin H."/>
            <person name="Glass J.I."/>
            <person name="Rusch D."/>
            <person name="Podicherti R."/>
            <person name="Tsui H.-C.T."/>
            <person name="Winkler M.E."/>
        </authorList>
    </citation>
    <scope>NUCLEOTIDE SEQUENCE</scope>
</reference>
<dbReference type="PANTHER" id="PTHR43194:SF2">
    <property type="entry name" value="PEROXISOMAL MEMBRANE PROTEIN LPX1"/>
    <property type="match status" value="1"/>
</dbReference>
<gene>
    <name evidence="2" type="ORF">METZ01_LOCUS221733</name>
</gene>
<dbReference type="InterPro" id="IPR000073">
    <property type="entry name" value="AB_hydrolase_1"/>
</dbReference>
<dbReference type="AlphaFoldDB" id="A0A382G1X0"/>
<dbReference type="SUPFAM" id="SSF53474">
    <property type="entry name" value="alpha/beta-Hydrolases"/>
    <property type="match status" value="1"/>
</dbReference>
<accession>A0A382G1X0</accession>
<name>A0A382G1X0_9ZZZZ</name>
<evidence type="ECO:0000259" key="1">
    <source>
        <dbReference type="Pfam" id="PF00561"/>
    </source>
</evidence>
<dbReference type="PANTHER" id="PTHR43194">
    <property type="entry name" value="HYDROLASE ALPHA/BETA FOLD FAMILY"/>
    <property type="match status" value="1"/>
</dbReference>
<dbReference type="InterPro" id="IPR050228">
    <property type="entry name" value="Carboxylesterase_BioH"/>
</dbReference>
<dbReference type="Pfam" id="PF00561">
    <property type="entry name" value="Abhydrolase_1"/>
    <property type="match status" value="1"/>
</dbReference>
<dbReference type="InterPro" id="IPR029058">
    <property type="entry name" value="AB_hydrolase_fold"/>
</dbReference>
<feature type="non-terminal residue" evidence="2">
    <location>
        <position position="264"/>
    </location>
</feature>
<dbReference type="Gene3D" id="3.40.50.1820">
    <property type="entry name" value="alpha/beta hydrolase"/>
    <property type="match status" value="1"/>
</dbReference>
<sequence>MHVSQDLYPFKGRTLDIGGHQLHTIDEGKGSPVVMVHGNPSWSFYYRNLAASLRGQHRVIVPDHIGCGFSDKPSLEHYPYTLERRVSDFTELMNRLDLGEDITLVVHDWGGMIGLAWAVEHAAQVKRIVLLNTGAFPLPESKKMPWTLSLVRNTKVGEWLVLGFNAFSRGATKMAVTRKPMPPEIRDAYCAPYDSVENRIATLRFVQDIPLSPSDPSWSMVEKTAEKLSVFKDTPVLVCWGAKDFVFDDHFLAEWEARWPHAAV</sequence>
<evidence type="ECO:0000313" key="2">
    <source>
        <dbReference type="EMBL" id="SVB68879.1"/>
    </source>
</evidence>
<proteinExistence type="predicted"/>